<dbReference type="InterPro" id="IPR036097">
    <property type="entry name" value="HisK_dim/P_sf"/>
</dbReference>
<feature type="transmembrane region" description="Helical" evidence="13">
    <location>
        <begin position="188"/>
        <end position="215"/>
    </location>
</feature>
<dbReference type="SMART" id="SM00388">
    <property type="entry name" value="HisKA"/>
    <property type="match status" value="1"/>
</dbReference>
<dbReference type="Gene3D" id="3.40.50.2300">
    <property type="match status" value="1"/>
</dbReference>
<feature type="domain" description="Response regulatory" evidence="15">
    <location>
        <begin position="1018"/>
        <end position="1130"/>
    </location>
</feature>
<comment type="catalytic activity">
    <reaction evidence="1">
        <text>ATP + protein L-histidine = ADP + protein N-phospho-L-histidine.</text>
        <dbReference type="EC" id="2.7.13.3"/>
    </reaction>
</comment>
<dbReference type="SMART" id="SM00448">
    <property type="entry name" value="REC"/>
    <property type="match status" value="1"/>
</dbReference>
<keyword evidence="9 13" id="KW-1133">Transmembrane helix</keyword>
<dbReference type="Pfam" id="PF02518">
    <property type="entry name" value="HATPase_c"/>
    <property type="match status" value="1"/>
</dbReference>
<dbReference type="Gene3D" id="3.30.450.20">
    <property type="entry name" value="PAS domain"/>
    <property type="match status" value="1"/>
</dbReference>
<dbReference type="InterPro" id="IPR005467">
    <property type="entry name" value="His_kinase_dom"/>
</dbReference>
<dbReference type="InterPro" id="IPR035965">
    <property type="entry name" value="PAS-like_dom_sf"/>
</dbReference>
<feature type="transmembrane region" description="Helical" evidence="13">
    <location>
        <begin position="6"/>
        <end position="24"/>
    </location>
</feature>
<evidence type="ECO:0000256" key="3">
    <source>
        <dbReference type="ARBA" id="ARBA00006434"/>
    </source>
</evidence>
<keyword evidence="5 11" id="KW-0597">Phosphoprotein</keyword>
<dbReference type="InterPro" id="IPR003594">
    <property type="entry name" value="HATPase_dom"/>
</dbReference>
<evidence type="ECO:0000256" key="7">
    <source>
        <dbReference type="ARBA" id="ARBA00022692"/>
    </source>
</evidence>
<dbReference type="InterPro" id="IPR036890">
    <property type="entry name" value="HATPase_C_sf"/>
</dbReference>
<dbReference type="Gene3D" id="3.30.565.10">
    <property type="entry name" value="Histidine kinase-like ATPase, C-terminal domain"/>
    <property type="match status" value="1"/>
</dbReference>
<feature type="domain" description="PAS" evidence="16">
    <location>
        <begin position="625"/>
        <end position="664"/>
    </location>
</feature>
<dbReference type="SUPFAM" id="SSF52172">
    <property type="entry name" value="CheY-like"/>
    <property type="match status" value="1"/>
</dbReference>
<comment type="caution">
    <text evidence="17">The sequence shown here is derived from an EMBL/GenBank/DDBJ whole genome shotgun (WGS) entry which is preliminary data.</text>
</comment>
<comment type="similarity">
    <text evidence="3">Belongs to the sodium:solute symporter (SSF) (TC 2.A.21) family.</text>
</comment>
<comment type="subcellular location">
    <subcellularLocation>
        <location evidence="2">Membrane</location>
        <topology evidence="2">Multi-pass membrane protein</topology>
    </subcellularLocation>
</comment>
<feature type="transmembrane region" description="Helical" evidence="13">
    <location>
        <begin position="73"/>
        <end position="91"/>
    </location>
</feature>
<dbReference type="Gene3D" id="1.10.287.130">
    <property type="match status" value="1"/>
</dbReference>
<keyword evidence="18" id="KW-1185">Reference proteome</keyword>
<keyword evidence="7 13" id="KW-0812">Transmembrane</keyword>
<dbReference type="SUPFAM" id="SSF47384">
    <property type="entry name" value="Homodimeric domain of signal transducing histidine kinase"/>
    <property type="match status" value="1"/>
</dbReference>
<dbReference type="PROSITE" id="PS50283">
    <property type="entry name" value="NA_SOLUT_SYMP_3"/>
    <property type="match status" value="1"/>
</dbReference>
<evidence type="ECO:0000313" key="18">
    <source>
        <dbReference type="Proteomes" id="UP001187221"/>
    </source>
</evidence>
<dbReference type="Gene3D" id="1.20.1730.10">
    <property type="entry name" value="Sodium/glucose cotransporter"/>
    <property type="match status" value="1"/>
</dbReference>
<sequence length="1141" mass="121774">MSLGLAALLSLCLIAVLFAVAALVEAGMARQMPARASGSRLRHRVYTLGLGVYCSSWTFYGAAGSAVREGWNYLPIYLAPCLLLLFAPGFLQKLGDAVDEEKAATISDFIAARFGHDPGMARLVTLTALCGIVPYVALQLRSIGIAIALLSSRDVAGPVMIVAAVGLGLFAILFGARRYEVAGRTEGLMFSIALESTIKLVALVIIAGVSLRVLADAPALRVQQSLALLGEHFRPAAFSIDFGVILLVSALAVVVLPRQFFMGLAQARDPHDLHRARFGLAAYIATMAAMILPIALAGLVALPRDALPDLFVLRIPFAGHMGWPVIAALLGGISSAAAMVIVDTTALAIMVSNDLIFPAVLRSGGAEVDDGSLVGPQGGPKGGHVGRQMMGVRRLAIIGVVGASLAWALLLPARSSLSSIGLIAFAGMAQFSPHFLLAVYGKGRDPVAGRLSLAAGFCLWLWTLALPPILPAPWLAALQATPFDPLHLLWIGHASPFVHGVLWSLSVNCVVLIVAHTRREGGQREGRRERFQFVRGARHVRNQGELAQLTGRFIGAERADEAFPPALHHAKVDRIAARRAQDLIAGVVGPSSARALVASALAGGQMGLDDVTRLLDEGVQSLRFSRQLLAASFENLPSGISVVDSELNLVAWNSLYIELFGYPPGLVRVGVPIADLIRFNIERGGFPGPMEEQVERRLARLRARQSYVSERIRRDGRVIKSVGGPMPGGGYLTSFTDVTREAQMRGELEHTLEELESRVAARTRELSEANHRLAESTRDKTRFLAAASHDLLQPLHAARLFLAALDRQSTEAMRPLVGRVERAIGGAEALLRALLDISRLDAGGIQPHPEVIALGPFLRDVAEGVRPLAEAKGLRLVLGPLFGAVCTDAGLLRSVVQNFLTNAVRYTEQGGVIIGVRQRGASLRIDVIDTGVGIPPEQQKAIFTEFTRLGAVDTEGLGLGLAMVDRIARLLDLRIELASCPGRGSRFGVTIASVSVRDTQMDGWMPAIASERAVRALRVLVVDNDPLIIEASGALLASKGHAMLAARTIAEAVASAPEADAALIDYDLDDGENGLDLIDTLRASLPNLPMAVISATQNTTLRAQLRQRGVPFHAKPVEPADLDDFLARVSEQVSDREIEAQ</sequence>
<dbReference type="PANTHER" id="PTHR43047">
    <property type="entry name" value="TWO-COMPONENT HISTIDINE PROTEIN KINASE"/>
    <property type="match status" value="1"/>
</dbReference>
<evidence type="ECO:0000256" key="9">
    <source>
        <dbReference type="ARBA" id="ARBA00022989"/>
    </source>
</evidence>
<dbReference type="SUPFAM" id="SSF55785">
    <property type="entry name" value="PYP-like sensor domain (PAS domain)"/>
    <property type="match status" value="1"/>
</dbReference>
<dbReference type="RefSeq" id="WP_317973478.1">
    <property type="nucleotide sequence ID" value="NZ_BTFW01000001.1"/>
</dbReference>
<organism evidence="17 18">
    <name type="scientific">Novosphingobium pituita</name>
    <dbReference type="NCBI Taxonomy" id="3056842"/>
    <lineage>
        <taxon>Bacteria</taxon>
        <taxon>Pseudomonadati</taxon>
        <taxon>Pseudomonadota</taxon>
        <taxon>Alphaproteobacteria</taxon>
        <taxon>Sphingomonadales</taxon>
        <taxon>Sphingomonadaceae</taxon>
        <taxon>Novosphingobium</taxon>
    </lineage>
</organism>
<dbReference type="EMBL" id="BTFW01000001">
    <property type="protein sequence ID" value="GMM59626.1"/>
    <property type="molecule type" value="Genomic_DNA"/>
</dbReference>
<evidence type="ECO:0000259" key="15">
    <source>
        <dbReference type="PROSITE" id="PS50110"/>
    </source>
</evidence>
<proteinExistence type="inferred from homology"/>
<keyword evidence="6" id="KW-0808">Transferase</keyword>
<dbReference type="PRINTS" id="PR00344">
    <property type="entry name" value="BCTRLSENSOR"/>
</dbReference>
<feature type="transmembrane region" description="Helical" evidence="13">
    <location>
        <begin position="451"/>
        <end position="470"/>
    </location>
</feature>
<evidence type="ECO:0000259" key="16">
    <source>
        <dbReference type="PROSITE" id="PS50112"/>
    </source>
</evidence>
<evidence type="ECO:0000256" key="1">
    <source>
        <dbReference type="ARBA" id="ARBA00000085"/>
    </source>
</evidence>
<dbReference type="SUPFAM" id="SSF55874">
    <property type="entry name" value="ATPase domain of HSP90 chaperone/DNA topoisomerase II/histidine kinase"/>
    <property type="match status" value="1"/>
</dbReference>
<dbReference type="InterPro" id="IPR000014">
    <property type="entry name" value="PAS"/>
</dbReference>
<dbReference type="PANTHER" id="PTHR43047:SF9">
    <property type="entry name" value="HISTIDINE KINASE"/>
    <property type="match status" value="1"/>
</dbReference>
<feature type="domain" description="Histidine kinase" evidence="14">
    <location>
        <begin position="786"/>
        <end position="995"/>
    </location>
</feature>
<evidence type="ECO:0000256" key="10">
    <source>
        <dbReference type="ARBA" id="ARBA00023136"/>
    </source>
</evidence>
<dbReference type="SMART" id="SM00387">
    <property type="entry name" value="HATPase_c"/>
    <property type="match status" value="1"/>
</dbReference>
<protein>
    <recommendedName>
        <fullName evidence="4">histidine kinase</fullName>
        <ecNumber evidence="4">2.7.13.3</ecNumber>
    </recommendedName>
</protein>
<dbReference type="Pfam" id="PF00512">
    <property type="entry name" value="HisKA"/>
    <property type="match status" value="1"/>
</dbReference>
<dbReference type="CDD" id="cd00156">
    <property type="entry name" value="REC"/>
    <property type="match status" value="1"/>
</dbReference>
<keyword evidence="12" id="KW-0175">Coiled coil</keyword>
<keyword evidence="8 17" id="KW-0418">Kinase</keyword>
<feature type="transmembrane region" description="Helical" evidence="13">
    <location>
        <begin position="395"/>
        <end position="413"/>
    </location>
</feature>
<feature type="modified residue" description="4-aspartylphosphate" evidence="11">
    <location>
        <position position="1065"/>
    </location>
</feature>
<evidence type="ECO:0000256" key="5">
    <source>
        <dbReference type="ARBA" id="ARBA00022553"/>
    </source>
</evidence>
<evidence type="ECO:0000256" key="4">
    <source>
        <dbReference type="ARBA" id="ARBA00012438"/>
    </source>
</evidence>
<keyword evidence="10 13" id="KW-0472">Membrane</keyword>
<dbReference type="InterPro" id="IPR003661">
    <property type="entry name" value="HisK_dim/P_dom"/>
</dbReference>
<dbReference type="InterPro" id="IPR011006">
    <property type="entry name" value="CheY-like_superfamily"/>
</dbReference>
<evidence type="ECO:0000256" key="13">
    <source>
        <dbReference type="SAM" id="Phobius"/>
    </source>
</evidence>
<dbReference type="PROSITE" id="PS50110">
    <property type="entry name" value="RESPONSE_REGULATORY"/>
    <property type="match status" value="1"/>
</dbReference>
<dbReference type="InterPro" id="IPR038377">
    <property type="entry name" value="Na/Glc_symporter_sf"/>
</dbReference>
<dbReference type="InterPro" id="IPR001789">
    <property type="entry name" value="Sig_transdc_resp-reg_receiver"/>
</dbReference>
<dbReference type="InterPro" id="IPR001734">
    <property type="entry name" value="Na/solute_symporter"/>
</dbReference>
<feature type="transmembrane region" description="Helical" evidence="13">
    <location>
        <begin position="123"/>
        <end position="149"/>
    </location>
</feature>
<dbReference type="GO" id="GO:0016301">
    <property type="term" value="F:kinase activity"/>
    <property type="evidence" value="ECO:0007669"/>
    <property type="project" value="UniProtKB-KW"/>
</dbReference>
<feature type="transmembrane region" description="Helical" evidence="13">
    <location>
        <begin position="155"/>
        <end position="176"/>
    </location>
</feature>
<evidence type="ECO:0000313" key="17">
    <source>
        <dbReference type="EMBL" id="GMM59626.1"/>
    </source>
</evidence>
<dbReference type="PROSITE" id="PS50112">
    <property type="entry name" value="PAS"/>
    <property type="match status" value="1"/>
</dbReference>
<gene>
    <name evidence="17" type="ORF">NUTIK01_04030</name>
</gene>
<dbReference type="Pfam" id="PF00072">
    <property type="entry name" value="Response_reg"/>
    <property type="match status" value="1"/>
</dbReference>
<evidence type="ECO:0000259" key="14">
    <source>
        <dbReference type="PROSITE" id="PS50109"/>
    </source>
</evidence>
<evidence type="ECO:0000256" key="8">
    <source>
        <dbReference type="ARBA" id="ARBA00022777"/>
    </source>
</evidence>
<accession>A0ABQ6P4C3</accession>
<evidence type="ECO:0000256" key="11">
    <source>
        <dbReference type="PROSITE-ProRule" id="PRU00169"/>
    </source>
</evidence>
<dbReference type="PROSITE" id="PS50109">
    <property type="entry name" value="HIS_KIN"/>
    <property type="match status" value="1"/>
</dbReference>
<evidence type="ECO:0000256" key="2">
    <source>
        <dbReference type="ARBA" id="ARBA00004141"/>
    </source>
</evidence>
<dbReference type="InterPro" id="IPR004358">
    <property type="entry name" value="Sig_transdc_His_kin-like_C"/>
</dbReference>
<evidence type="ECO:0000256" key="6">
    <source>
        <dbReference type="ARBA" id="ARBA00022679"/>
    </source>
</evidence>
<name>A0ABQ6P4C3_9SPHN</name>
<dbReference type="CDD" id="cd00082">
    <property type="entry name" value="HisKA"/>
    <property type="match status" value="1"/>
</dbReference>
<feature type="transmembrane region" description="Helical" evidence="13">
    <location>
        <begin position="419"/>
        <end position="439"/>
    </location>
</feature>
<feature type="transmembrane region" description="Helical" evidence="13">
    <location>
        <begin position="278"/>
        <end position="301"/>
    </location>
</feature>
<feature type="transmembrane region" description="Helical" evidence="13">
    <location>
        <begin position="321"/>
        <end position="342"/>
    </location>
</feature>
<feature type="coiled-coil region" evidence="12">
    <location>
        <begin position="738"/>
        <end position="772"/>
    </location>
</feature>
<reference evidence="17 18" key="1">
    <citation type="submission" date="2023-06" db="EMBL/GenBank/DDBJ databases">
        <title>Draft genome sequence of Novosphingobium sp. strain IK01.</title>
        <authorList>
            <person name="Hatamoto M."/>
            <person name="Ikarashi T."/>
            <person name="Yamaguchi T."/>
        </authorList>
    </citation>
    <scope>NUCLEOTIDE SEQUENCE [LARGE SCALE GENOMIC DNA]</scope>
    <source>
        <strain evidence="17 18">IK01</strain>
    </source>
</reference>
<dbReference type="Proteomes" id="UP001187221">
    <property type="component" value="Unassembled WGS sequence"/>
</dbReference>
<evidence type="ECO:0000256" key="12">
    <source>
        <dbReference type="SAM" id="Coils"/>
    </source>
</evidence>
<dbReference type="CDD" id="cd00130">
    <property type="entry name" value="PAS"/>
    <property type="match status" value="1"/>
</dbReference>
<dbReference type="EC" id="2.7.13.3" evidence="4"/>
<dbReference type="Pfam" id="PF12860">
    <property type="entry name" value="PAS_7"/>
    <property type="match status" value="1"/>
</dbReference>
<feature type="transmembrane region" description="Helical" evidence="13">
    <location>
        <begin position="45"/>
        <end position="67"/>
    </location>
</feature>
<feature type="transmembrane region" description="Helical" evidence="13">
    <location>
        <begin position="235"/>
        <end position="257"/>
    </location>
</feature>